<accession>A0A7J8KBF3</accession>
<dbReference type="Proteomes" id="UP000593571">
    <property type="component" value="Unassembled WGS sequence"/>
</dbReference>
<organism evidence="1 2">
    <name type="scientific">Rousettus aegyptiacus</name>
    <name type="common">Egyptian fruit bat</name>
    <name type="synonym">Pteropus aegyptiacus</name>
    <dbReference type="NCBI Taxonomy" id="9407"/>
    <lineage>
        <taxon>Eukaryota</taxon>
        <taxon>Metazoa</taxon>
        <taxon>Chordata</taxon>
        <taxon>Craniata</taxon>
        <taxon>Vertebrata</taxon>
        <taxon>Euteleostomi</taxon>
        <taxon>Mammalia</taxon>
        <taxon>Eutheria</taxon>
        <taxon>Laurasiatheria</taxon>
        <taxon>Chiroptera</taxon>
        <taxon>Yinpterochiroptera</taxon>
        <taxon>Pteropodoidea</taxon>
        <taxon>Pteropodidae</taxon>
        <taxon>Rousettinae</taxon>
        <taxon>Rousettus</taxon>
    </lineage>
</organism>
<keyword evidence="2" id="KW-1185">Reference proteome</keyword>
<sequence length="138" mass="15412">MKRPLLLASTPKCRPGYRCRLMTSFCLVSSPDCSESPHVTRLCCFGPGHDLSRWQFPVLPPHKEWLHLGFRGLRSRPLLRRGLYVNSRLRSHGSIGPFAASSLLVLAGGHSVAKVFPDRKLSNGRDCSGKRSQEEEAE</sequence>
<proteinExistence type="predicted"/>
<name>A0A7J8KBF3_ROUAE</name>
<dbReference type="AlphaFoldDB" id="A0A7J8KBF3"/>
<dbReference type="EMBL" id="JACASE010000001">
    <property type="protein sequence ID" value="KAF6506213.1"/>
    <property type="molecule type" value="Genomic_DNA"/>
</dbReference>
<comment type="caution">
    <text evidence="1">The sequence shown here is derived from an EMBL/GenBank/DDBJ whole genome shotgun (WGS) entry which is preliminary data.</text>
</comment>
<evidence type="ECO:0000313" key="2">
    <source>
        <dbReference type="Proteomes" id="UP000593571"/>
    </source>
</evidence>
<reference evidence="1 2" key="1">
    <citation type="journal article" date="2020" name="Nature">
        <title>Six reference-quality genomes reveal evolution of bat adaptations.</title>
        <authorList>
            <person name="Jebb D."/>
            <person name="Huang Z."/>
            <person name="Pippel M."/>
            <person name="Hughes G.M."/>
            <person name="Lavrichenko K."/>
            <person name="Devanna P."/>
            <person name="Winkler S."/>
            <person name="Jermiin L.S."/>
            <person name="Skirmuntt E.C."/>
            <person name="Katzourakis A."/>
            <person name="Burkitt-Gray L."/>
            <person name="Ray D.A."/>
            <person name="Sullivan K.A.M."/>
            <person name="Roscito J.G."/>
            <person name="Kirilenko B.M."/>
            <person name="Davalos L.M."/>
            <person name="Corthals A.P."/>
            <person name="Power M.L."/>
            <person name="Jones G."/>
            <person name="Ransome R.D."/>
            <person name="Dechmann D.K.N."/>
            <person name="Locatelli A.G."/>
            <person name="Puechmaille S.J."/>
            <person name="Fedrigo O."/>
            <person name="Jarvis E.D."/>
            <person name="Hiller M."/>
            <person name="Vernes S.C."/>
            <person name="Myers E.W."/>
            <person name="Teeling E.C."/>
        </authorList>
    </citation>
    <scope>NUCLEOTIDE SEQUENCE [LARGE SCALE GENOMIC DNA]</scope>
    <source>
        <strain evidence="1">MRouAeg1</strain>
        <tissue evidence="1">Muscle</tissue>
    </source>
</reference>
<evidence type="ECO:0000313" key="1">
    <source>
        <dbReference type="EMBL" id="KAF6506213.1"/>
    </source>
</evidence>
<gene>
    <name evidence="1" type="ORF">HJG63_008011</name>
</gene>
<protein>
    <submittedName>
        <fullName evidence="1">Uncharacterized protein</fullName>
    </submittedName>
</protein>